<dbReference type="SMART" id="SM00091">
    <property type="entry name" value="PAS"/>
    <property type="match status" value="3"/>
</dbReference>
<dbReference type="InterPro" id="IPR005467">
    <property type="entry name" value="His_kinase_dom"/>
</dbReference>
<keyword evidence="14 16" id="KW-0472">Membrane</keyword>
<dbReference type="PRINTS" id="PR00344">
    <property type="entry name" value="BCTRLSENSOR"/>
</dbReference>
<dbReference type="InterPro" id="IPR035965">
    <property type="entry name" value="PAS-like_dom_sf"/>
</dbReference>
<dbReference type="SMART" id="SM00387">
    <property type="entry name" value="HATPase_c"/>
    <property type="match status" value="1"/>
</dbReference>
<dbReference type="EMBL" id="JACXWD010000026">
    <property type="protein sequence ID" value="MBD3868262.1"/>
    <property type="molecule type" value="Genomic_DNA"/>
</dbReference>
<dbReference type="PANTHER" id="PTHR42878">
    <property type="entry name" value="TWO-COMPONENT HISTIDINE KINASE"/>
    <property type="match status" value="1"/>
</dbReference>
<evidence type="ECO:0000256" key="5">
    <source>
        <dbReference type="ARBA" id="ARBA00022475"/>
    </source>
</evidence>
<keyword evidence="6" id="KW-0597">Phosphoprotein</keyword>
<dbReference type="Gene3D" id="3.30.565.10">
    <property type="entry name" value="Histidine kinase-like ATPase, C-terminal domain"/>
    <property type="match status" value="1"/>
</dbReference>
<evidence type="ECO:0000313" key="19">
    <source>
        <dbReference type="EMBL" id="MBD3868262.1"/>
    </source>
</evidence>
<dbReference type="SUPFAM" id="SSF55785">
    <property type="entry name" value="PYP-like sensor domain (PAS domain)"/>
    <property type="match status" value="3"/>
</dbReference>
<dbReference type="InterPro" id="IPR050351">
    <property type="entry name" value="BphY/WalK/GraS-like"/>
</dbReference>
<dbReference type="Pfam" id="PF13426">
    <property type="entry name" value="PAS_9"/>
    <property type="match status" value="2"/>
</dbReference>
<proteinExistence type="predicted"/>
<evidence type="ECO:0000256" key="14">
    <source>
        <dbReference type="ARBA" id="ARBA00023136"/>
    </source>
</evidence>
<feature type="domain" description="PAS" evidence="18">
    <location>
        <begin position="99"/>
        <end position="145"/>
    </location>
</feature>
<dbReference type="SUPFAM" id="SSF47384">
    <property type="entry name" value="Homodimeric domain of signal transducing histidine kinase"/>
    <property type="match status" value="1"/>
</dbReference>
<keyword evidence="8 16" id="KW-0812">Transmembrane</keyword>
<accession>A0A8J7CD52</accession>
<dbReference type="PROSITE" id="PS50112">
    <property type="entry name" value="PAS"/>
    <property type="match status" value="2"/>
</dbReference>
<keyword evidence="11" id="KW-0067">ATP-binding</keyword>
<evidence type="ECO:0000256" key="9">
    <source>
        <dbReference type="ARBA" id="ARBA00022741"/>
    </source>
</evidence>
<evidence type="ECO:0000256" key="3">
    <source>
        <dbReference type="ARBA" id="ARBA00004236"/>
    </source>
</evidence>
<dbReference type="Pfam" id="PF00512">
    <property type="entry name" value="HisKA"/>
    <property type="match status" value="1"/>
</dbReference>
<dbReference type="NCBIfam" id="TIGR00229">
    <property type="entry name" value="sensory_box"/>
    <property type="match status" value="2"/>
</dbReference>
<keyword evidence="5" id="KW-1003">Cell membrane</keyword>
<dbReference type="GO" id="GO:0007234">
    <property type="term" value="P:osmosensory signaling via phosphorelay pathway"/>
    <property type="evidence" value="ECO:0007669"/>
    <property type="project" value="TreeGrafter"/>
</dbReference>
<comment type="catalytic activity">
    <reaction evidence="1">
        <text>ATP + protein L-histidine = ADP + protein N-phospho-L-histidine.</text>
        <dbReference type="EC" id="2.7.13.3"/>
    </reaction>
</comment>
<evidence type="ECO:0000256" key="11">
    <source>
        <dbReference type="ARBA" id="ARBA00022840"/>
    </source>
</evidence>
<evidence type="ECO:0000256" key="12">
    <source>
        <dbReference type="ARBA" id="ARBA00022989"/>
    </source>
</evidence>
<keyword evidence="13" id="KW-0902">Two-component regulatory system</keyword>
<evidence type="ECO:0000256" key="7">
    <source>
        <dbReference type="ARBA" id="ARBA00022679"/>
    </source>
</evidence>
<comment type="subcellular location">
    <subcellularLocation>
        <location evidence="3">Cell membrane</location>
    </subcellularLocation>
    <subcellularLocation>
        <location evidence="2">Membrane</location>
        <topology evidence="2">Multi-pass membrane protein</topology>
    </subcellularLocation>
</comment>
<organism evidence="19 20">
    <name type="scientific">Candidatus Polarisedimenticola svalbardensis</name>
    <dbReference type="NCBI Taxonomy" id="2886004"/>
    <lineage>
        <taxon>Bacteria</taxon>
        <taxon>Pseudomonadati</taxon>
        <taxon>Acidobacteriota</taxon>
        <taxon>Candidatus Polarisedimenticolia</taxon>
        <taxon>Candidatus Polarisedimenticolales</taxon>
        <taxon>Candidatus Polarisedimenticolaceae</taxon>
        <taxon>Candidatus Polarisedimenticola</taxon>
    </lineage>
</organism>
<evidence type="ECO:0000256" key="8">
    <source>
        <dbReference type="ARBA" id="ARBA00022692"/>
    </source>
</evidence>
<evidence type="ECO:0000256" key="10">
    <source>
        <dbReference type="ARBA" id="ARBA00022777"/>
    </source>
</evidence>
<dbReference type="PROSITE" id="PS50109">
    <property type="entry name" value="HIS_KIN"/>
    <property type="match status" value="1"/>
</dbReference>
<dbReference type="Gene3D" id="1.10.287.130">
    <property type="match status" value="1"/>
</dbReference>
<name>A0A8J7CD52_9BACT</name>
<dbReference type="InterPro" id="IPR000014">
    <property type="entry name" value="PAS"/>
</dbReference>
<evidence type="ECO:0000256" key="2">
    <source>
        <dbReference type="ARBA" id="ARBA00004141"/>
    </source>
</evidence>
<dbReference type="Pfam" id="PF02518">
    <property type="entry name" value="HATPase_c"/>
    <property type="match status" value="1"/>
</dbReference>
<comment type="caution">
    <text evidence="19">The sequence shown here is derived from an EMBL/GenBank/DDBJ whole genome shotgun (WGS) entry which is preliminary data.</text>
</comment>
<dbReference type="PANTHER" id="PTHR42878:SF7">
    <property type="entry name" value="SENSOR HISTIDINE KINASE GLRK"/>
    <property type="match status" value="1"/>
</dbReference>
<dbReference type="GO" id="GO:0005886">
    <property type="term" value="C:plasma membrane"/>
    <property type="evidence" value="ECO:0007669"/>
    <property type="project" value="UniProtKB-SubCell"/>
</dbReference>
<dbReference type="InterPro" id="IPR036890">
    <property type="entry name" value="HATPase_C_sf"/>
</dbReference>
<dbReference type="AlphaFoldDB" id="A0A8J7CD52"/>
<keyword evidence="7" id="KW-0808">Transferase</keyword>
<feature type="domain" description="Histidine kinase" evidence="17">
    <location>
        <begin position="534"/>
        <end position="752"/>
    </location>
</feature>
<dbReference type="CDD" id="cd00082">
    <property type="entry name" value="HisKA"/>
    <property type="match status" value="1"/>
</dbReference>
<feature type="compositionally biased region" description="Basic and acidic residues" evidence="15">
    <location>
        <begin position="763"/>
        <end position="772"/>
    </location>
</feature>
<dbReference type="Proteomes" id="UP000648239">
    <property type="component" value="Unassembled WGS sequence"/>
</dbReference>
<dbReference type="InterPro" id="IPR003594">
    <property type="entry name" value="HATPase_dom"/>
</dbReference>
<gene>
    <name evidence="19" type="ORF">IFK94_09055</name>
</gene>
<dbReference type="GO" id="GO:0000156">
    <property type="term" value="F:phosphorelay response regulator activity"/>
    <property type="evidence" value="ECO:0007669"/>
    <property type="project" value="TreeGrafter"/>
</dbReference>
<evidence type="ECO:0000259" key="18">
    <source>
        <dbReference type="PROSITE" id="PS50112"/>
    </source>
</evidence>
<feature type="region of interest" description="Disordered" evidence="15">
    <location>
        <begin position="741"/>
        <end position="780"/>
    </location>
</feature>
<evidence type="ECO:0000256" key="6">
    <source>
        <dbReference type="ARBA" id="ARBA00022553"/>
    </source>
</evidence>
<evidence type="ECO:0000256" key="4">
    <source>
        <dbReference type="ARBA" id="ARBA00012438"/>
    </source>
</evidence>
<keyword evidence="9" id="KW-0547">Nucleotide-binding</keyword>
<evidence type="ECO:0000256" key="1">
    <source>
        <dbReference type="ARBA" id="ARBA00000085"/>
    </source>
</evidence>
<dbReference type="FunFam" id="3.30.565.10:FF:000023">
    <property type="entry name" value="PAS domain-containing sensor histidine kinase"/>
    <property type="match status" value="1"/>
</dbReference>
<evidence type="ECO:0000256" key="15">
    <source>
        <dbReference type="SAM" id="MobiDB-lite"/>
    </source>
</evidence>
<dbReference type="GO" id="GO:0030295">
    <property type="term" value="F:protein kinase activator activity"/>
    <property type="evidence" value="ECO:0007669"/>
    <property type="project" value="TreeGrafter"/>
</dbReference>
<dbReference type="SUPFAM" id="SSF55874">
    <property type="entry name" value="ATPase domain of HSP90 chaperone/DNA topoisomerase II/histidine kinase"/>
    <property type="match status" value="1"/>
</dbReference>
<evidence type="ECO:0000313" key="20">
    <source>
        <dbReference type="Proteomes" id="UP000648239"/>
    </source>
</evidence>
<feature type="transmembrane region" description="Helical" evidence="16">
    <location>
        <begin position="17"/>
        <end position="39"/>
    </location>
</feature>
<dbReference type="Gene3D" id="3.30.450.20">
    <property type="entry name" value="PAS domain"/>
    <property type="match status" value="3"/>
</dbReference>
<dbReference type="CDD" id="cd00075">
    <property type="entry name" value="HATPase"/>
    <property type="match status" value="1"/>
</dbReference>
<dbReference type="SMART" id="SM00388">
    <property type="entry name" value="HisKA"/>
    <property type="match status" value="1"/>
</dbReference>
<dbReference type="CDD" id="cd00130">
    <property type="entry name" value="PAS"/>
    <property type="match status" value="2"/>
</dbReference>
<evidence type="ECO:0000256" key="13">
    <source>
        <dbReference type="ARBA" id="ARBA00023012"/>
    </source>
</evidence>
<keyword evidence="10 19" id="KW-0418">Kinase</keyword>
<evidence type="ECO:0000259" key="17">
    <source>
        <dbReference type="PROSITE" id="PS50109"/>
    </source>
</evidence>
<evidence type="ECO:0000256" key="16">
    <source>
        <dbReference type="SAM" id="Phobius"/>
    </source>
</evidence>
<dbReference type="GO" id="GO:0005524">
    <property type="term" value="F:ATP binding"/>
    <property type="evidence" value="ECO:0007669"/>
    <property type="project" value="UniProtKB-KW"/>
</dbReference>
<keyword evidence="12 16" id="KW-1133">Transmembrane helix</keyword>
<dbReference type="Pfam" id="PF13188">
    <property type="entry name" value="PAS_8"/>
    <property type="match status" value="1"/>
</dbReference>
<dbReference type="InterPro" id="IPR003661">
    <property type="entry name" value="HisK_dim/P_dom"/>
</dbReference>
<reference evidence="19 20" key="1">
    <citation type="submission" date="2020-08" db="EMBL/GenBank/DDBJ databases">
        <title>Acidobacteriota in marine sediments use diverse sulfur dissimilation pathways.</title>
        <authorList>
            <person name="Wasmund K."/>
        </authorList>
    </citation>
    <scope>NUCLEOTIDE SEQUENCE [LARGE SCALE GENOMIC DNA]</scope>
    <source>
        <strain evidence="19">MAG AM4</strain>
    </source>
</reference>
<feature type="domain" description="PAS" evidence="18">
    <location>
        <begin position="353"/>
        <end position="400"/>
    </location>
</feature>
<dbReference type="EC" id="2.7.13.3" evidence="4"/>
<dbReference type="InterPro" id="IPR036097">
    <property type="entry name" value="HisK_dim/P_sf"/>
</dbReference>
<protein>
    <recommendedName>
        <fullName evidence="4">histidine kinase</fullName>
        <ecNumber evidence="4">2.7.13.3</ecNumber>
    </recommendedName>
</protein>
<sequence length="780" mass="85582">MIAGLALSLPEGVSEEVLVIGLGLFLLFAVVALCALIFLGRRRQADEIREIVIALEEMRSGRMRSRPEIGRRSAMSLVADSVQRLGQDMNVHAGELERSRERITVLEQAVPDTAIITTDHDGNIRTVNGNACDLFGWRPGDVLSQPASVLFEEEFWKELLPKLARKSLRESGIRLQGDMVRNDGTPFHADLTVRLLKKGDTGPTPATGFVLVIRDEAELDKLTTLLAAAEEQQDLLMEGIADGVAVLCDGEVVQANSPLAAMLGLEDGTVEGRPFQSLVGTADLLQVRERLQGIEQKGTPEPFRMTLRREDDEGDLPVRMKGSPIRYQGRPAILAIFRDVTGQARFEDELRRNEARLDAVLEAAPEGILVLVETAEGPLVHLTNRAFLELFGLESAGVLGLPEGEILRLLRHRGDDGADVAAFLASANRNPVRDTVPGRVGGRALDLSVTPLLDSQGQYLGRMLSCSDRTSEQAGEADRESKEAELQANINALIDSSRELDRTNADLRQKMAEQEQYNLELVKLDDMKSRLLGNVSHELQTPLVSVRGYTEMILKGRLGSVTEEQQKGLTLSLKNIDRLIAMIDGLLNLARNDRLHLTVFPLHQLVEECEDLIRPKLGPKNLTLSIRQDQPGIRVHGDREKLFQVFTNLLSNAVKYNRDGGMIEVMTRQGDAGLVAVEVRDTGIGIPAEDQKQVFDRFYRADRAGTAAESEGGAGIGLSIVHNILRLHGCTIHVESEPGHGSTFSFTLPMAEAGEGDDGPEDSGDHPPDRPRLRIIRQGS</sequence>
<dbReference type="InterPro" id="IPR004358">
    <property type="entry name" value="Sig_transdc_His_kin-like_C"/>
</dbReference>
<dbReference type="GO" id="GO:0000155">
    <property type="term" value="F:phosphorelay sensor kinase activity"/>
    <property type="evidence" value="ECO:0007669"/>
    <property type="project" value="InterPro"/>
</dbReference>